<proteinExistence type="predicted"/>
<reference evidence="3" key="1">
    <citation type="submission" date="2017-09" db="EMBL/GenBank/DDBJ databases">
        <title>Depth-based differentiation of microbial function through sediment-hosted aquifers and enrichment of novel symbionts in the deep terrestrial subsurface.</title>
        <authorList>
            <person name="Probst A.J."/>
            <person name="Ladd B."/>
            <person name="Jarett J.K."/>
            <person name="Geller-Mcgrath D.E."/>
            <person name="Sieber C.M.K."/>
            <person name="Emerson J.B."/>
            <person name="Anantharaman K."/>
            <person name="Thomas B.C."/>
            <person name="Malmstrom R."/>
            <person name="Stieglmeier M."/>
            <person name="Klingl A."/>
            <person name="Woyke T."/>
            <person name="Ryan C.M."/>
            <person name="Banfield J.F."/>
        </authorList>
    </citation>
    <scope>NUCLEOTIDE SEQUENCE [LARGE SCALE GENOMIC DNA]</scope>
</reference>
<keyword evidence="1" id="KW-0812">Transmembrane</keyword>
<name>A0A2M7TM74_UNCKA</name>
<feature type="transmembrane region" description="Helical" evidence="1">
    <location>
        <begin position="120"/>
        <end position="142"/>
    </location>
</feature>
<dbReference type="EMBL" id="PFNL01000022">
    <property type="protein sequence ID" value="PIZ47924.1"/>
    <property type="molecule type" value="Genomic_DNA"/>
</dbReference>
<feature type="transmembrane region" description="Helical" evidence="1">
    <location>
        <begin position="54"/>
        <end position="76"/>
    </location>
</feature>
<dbReference type="AlphaFoldDB" id="A0A2M7TM74"/>
<evidence type="ECO:0000256" key="1">
    <source>
        <dbReference type="SAM" id="Phobius"/>
    </source>
</evidence>
<sequence length="157" mass="18516">MKPIIMNMYKNKDLKFSFLVLLPLLLRILAEIMDYTSYLYMDVSGRPNAVSDLVMVTITQIIIYALVFSYVYYSLYFARRQKIWALKLPYVTLLPLLIIIIMLCFEFFSTNNKNVFWEGFFWIILVGGPIYLIVNIVIFLILKRRVNLAFREGLSSQ</sequence>
<evidence type="ECO:0000313" key="3">
    <source>
        <dbReference type="Proteomes" id="UP000228920"/>
    </source>
</evidence>
<keyword evidence="1" id="KW-1133">Transmembrane helix</keyword>
<accession>A0A2M7TM74</accession>
<evidence type="ECO:0000313" key="2">
    <source>
        <dbReference type="EMBL" id="PIZ47924.1"/>
    </source>
</evidence>
<gene>
    <name evidence="2" type="ORF">COY32_00915</name>
</gene>
<keyword evidence="1" id="KW-0472">Membrane</keyword>
<feature type="transmembrane region" description="Helical" evidence="1">
    <location>
        <begin position="88"/>
        <end position="108"/>
    </location>
</feature>
<protein>
    <submittedName>
        <fullName evidence="2">Uncharacterized protein</fullName>
    </submittedName>
</protein>
<organism evidence="2 3">
    <name type="scientific">candidate division WWE3 bacterium CG_4_10_14_0_2_um_filter_41_14</name>
    <dbReference type="NCBI Taxonomy" id="1975072"/>
    <lineage>
        <taxon>Bacteria</taxon>
        <taxon>Katanobacteria</taxon>
    </lineage>
</organism>
<comment type="caution">
    <text evidence="2">The sequence shown here is derived from an EMBL/GenBank/DDBJ whole genome shotgun (WGS) entry which is preliminary data.</text>
</comment>
<dbReference type="Proteomes" id="UP000228920">
    <property type="component" value="Unassembled WGS sequence"/>
</dbReference>